<keyword evidence="2" id="KW-1185">Reference proteome</keyword>
<proteinExistence type="predicted"/>
<protein>
    <submittedName>
        <fullName evidence="1">Uncharacterized protein</fullName>
    </submittedName>
</protein>
<dbReference type="KEGG" id="oxy:HCG48_08720"/>
<accession>A0A6H1TVQ6</accession>
<organism evidence="1 2">
    <name type="scientific">Oxynema aestuarii AP17</name>
    <dbReference type="NCBI Taxonomy" id="2064643"/>
    <lineage>
        <taxon>Bacteria</taxon>
        <taxon>Bacillati</taxon>
        <taxon>Cyanobacteriota</taxon>
        <taxon>Cyanophyceae</taxon>
        <taxon>Oscillatoriophycideae</taxon>
        <taxon>Oscillatoriales</taxon>
        <taxon>Oscillatoriaceae</taxon>
        <taxon>Oxynema</taxon>
        <taxon>Oxynema aestuarii</taxon>
    </lineage>
</organism>
<gene>
    <name evidence="1" type="ORF">HCG48_08720</name>
</gene>
<name>A0A6H1TVQ6_9CYAN</name>
<sequence>MRTIRRSLAKSRTWGRLADRGGANGGKNGVDVKFYNIDRLAGADEIGLDAIARAVKQIVFKAIGAKVLI</sequence>
<evidence type="ECO:0000313" key="1">
    <source>
        <dbReference type="EMBL" id="QIZ70651.1"/>
    </source>
</evidence>
<dbReference type="AlphaFoldDB" id="A0A6H1TVQ6"/>
<dbReference type="RefSeq" id="WP_168568806.1">
    <property type="nucleotide sequence ID" value="NZ_CP051167.1"/>
</dbReference>
<reference evidence="1 2" key="1">
    <citation type="submission" date="2020-04" db="EMBL/GenBank/DDBJ databases">
        <authorList>
            <person name="Basu S."/>
            <person name="Maruthanayagam V."/>
            <person name="Chakraborty S."/>
            <person name="Pramanik A."/>
            <person name="Mukherjee J."/>
            <person name="Brink B."/>
        </authorList>
    </citation>
    <scope>NUCLEOTIDE SEQUENCE [LARGE SCALE GENOMIC DNA]</scope>
    <source>
        <strain evidence="1 2">AP17</strain>
    </source>
</reference>
<dbReference type="EMBL" id="CP051167">
    <property type="protein sequence ID" value="QIZ70651.1"/>
    <property type="molecule type" value="Genomic_DNA"/>
</dbReference>
<dbReference type="Proteomes" id="UP000500857">
    <property type="component" value="Chromosome"/>
</dbReference>
<evidence type="ECO:0000313" key="2">
    <source>
        <dbReference type="Proteomes" id="UP000500857"/>
    </source>
</evidence>